<evidence type="ECO:0000256" key="12">
    <source>
        <dbReference type="ARBA" id="ARBA00023172"/>
    </source>
</evidence>
<evidence type="ECO:0000256" key="7">
    <source>
        <dbReference type="ARBA" id="ARBA00022842"/>
    </source>
</evidence>
<dbReference type="GO" id="GO:0046872">
    <property type="term" value="F:metal ion binding"/>
    <property type="evidence" value="ECO:0007669"/>
    <property type="project" value="UniProtKB-KW"/>
</dbReference>
<dbReference type="GO" id="GO:0005634">
    <property type="term" value="C:nucleus"/>
    <property type="evidence" value="ECO:0007669"/>
    <property type="project" value="UniProtKB-ARBA"/>
</dbReference>
<dbReference type="GO" id="GO:0016787">
    <property type="term" value="F:hydrolase activity"/>
    <property type="evidence" value="ECO:0007669"/>
    <property type="project" value="UniProtKB-KW"/>
</dbReference>
<dbReference type="PANTHER" id="PTHR42648">
    <property type="entry name" value="TRANSPOSASE, PUTATIVE-RELATED"/>
    <property type="match status" value="1"/>
</dbReference>
<dbReference type="GO" id="GO:0003723">
    <property type="term" value="F:RNA binding"/>
    <property type="evidence" value="ECO:0007669"/>
    <property type="project" value="UniProtKB-KW"/>
</dbReference>
<dbReference type="GO" id="GO:0003964">
    <property type="term" value="F:RNA-directed DNA polymerase activity"/>
    <property type="evidence" value="ECO:0007669"/>
    <property type="project" value="UniProtKB-KW"/>
</dbReference>
<dbReference type="InterPro" id="IPR012337">
    <property type="entry name" value="RNaseH-like_sf"/>
</dbReference>
<keyword evidence="3" id="KW-0540">Nuclease</keyword>
<evidence type="ECO:0000313" key="17">
    <source>
        <dbReference type="Proteomes" id="UP000186601"/>
    </source>
</evidence>
<evidence type="ECO:0000256" key="5">
    <source>
        <dbReference type="ARBA" id="ARBA00022759"/>
    </source>
</evidence>
<keyword evidence="1" id="KW-0815">Transposition</keyword>
<keyword evidence="6" id="KW-0378">Hydrolase</keyword>
<comment type="catalytic activity">
    <reaction evidence="13">
        <text>DNA(n) + a 2'-deoxyribonucleoside 5'-triphosphate = DNA(n+1) + diphosphate</text>
        <dbReference type="Rhea" id="RHEA:22508"/>
        <dbReference type="Rhea" id="RHEA-COMP:17339"/>
        <dbReference type="Rhea" id="RHEA-COMP:17340"/>
        <dbReference type="ChEBI" id="CHEBI:33019"/>
        <dbReference type="ChEBI" id="CHEBI:61560"/>
        <dbReference type="ChEBI" id="CHEBI:173112"/>
        <dbReference type="EC" id="2.7.7.49"/>
    </reaction>
</comment>
<dbReference type="InterPro" id="IPR001584">
    <property type="entry name" value="Integrase_cat-core"/>
</dbReference>
<evidence type="ECO:0000256" key="4">
    <source>
        <dbReference type="ARBA" id="ARBA00022723"/>
    </source>
</evidence>
<dbReference type="GO" id="GO:0003887">
    <property type="term" value="F:DNA-directed DNA polymerase activity"/>
    <property type="evidence" value="ECO:0007669"/>
    <property type="project" value="UniProtKB-KW"/>
</dbReference>
<dbReference type="PROSITE" id="PS50994">
    <property type="entry name" value="INTEGRASE"/>
    <property type="match status" value="1"/>
</dbReference>
<keyword evidence="7" id="KW-0460">Magnesium</keyword>
<proteinExistence type="predicted"/>
<dbReference type="GO" id="GO:0015074">
    <property type="term" value="P:DNA integration"/>
    <property type="evidence" value="ECO:0007669"/>
    <property type="project" value="UniProtKB-KW"/>
</dbReference>
<dbReference type="SUPFAM" id="SSF53098">
    <property type="entry name" value="Ribonuclease H-like"/>
    <property type="match status" value="1"/>
</dbReference>
<keyword evidence="11" id="KW-0239">DNA-directed DNA polymerase</keyword>
<comment type="caution">
    <text evidence="16">The sequence shown here is derived from an EMBL/GenBank/DDBJ whole genome shotgun (WGS) entry which is preliminary data.</text>
</comment>
<accession>A0A2R6NNF8</accession>
<dbReference type="GO" id="GO:0032196">
    <property type="term" value="P:transposition"/>
    <property type="evidence" value="ECO:0007669"/>
    <property type="project" value="UniProtKB-KW"/>
</dbReference>
<evidence type="ECO:0000256" key="14">
    <source>
        <dbReference type="ARBA" id="ARBA00049244"/>
    </source>
</evidence>
<dbReference type="AlphaFoldDB" id="A0A2R6NNF8"/>
<keyword evidence="5" id="KW-0255">Endonuclease</keyword>
<evidence type="ECO:0000256" key="2">
    <source>
        <dbReference type="ARBA" id="ARBA00022695"/>
    </source>
</evidence>
<dbReference type="Gene3D" id="3.30.420.10">
    <property type="entry name" value="Ribonuclease H-like superfamily/Ribonuclease H"/>
    <property type="match status" value="1"/>
</dbReference>
<dbReference type="EMBL" id="MLYV02001047">
    <property type="protein sequence ID" value="PSR73943.1"/>
    <property type="molecule type" value="Genomic_DNA"/>
</dbReference>
<keyword evidence="17" id="KW-1185">Reference proteome</keyword>
<keyword evidence="9" id="KW-0229">DNA integration</keyword>
<evidence type="ECO:0000256" key="8">
    <source>
        <dbReference type="ARBA" id="ARBA00022884"/>
    </source>
</evidence>
<dbReference type="Pfam" id="PF25597">
    <property type="entry name" value="SH3_retrovirus"/>
    <property type="match status" value="1"/>
</dbReference>
<evidence type="ECO:0000256" key="1">
    <source>
        <dbReference type="ARBA" id="ARBA00022578"/>
    </source>
</evidence>
<dbReference type="Proteomes" id="UP000186601">
    <property type="component" value="Unassembled WGS sequence"/>
</dbReference>
<organism evidence="16 17">
    <name type="scientific">Hermanssonia centrifuga</name>
    <dbReference type="NCBI Taxonomy" id="98765"/>
    <lineage>
        <taxon>Eukaryota</taxon>
        <taxon>Fungi</taxon>
        <taxon>Dikarya</taxon>
        <taxon>Basidiomycota</taxon>
        <taxon>Agaricomycotina</taxon>
        <taxon>Agaricomycetes</taxon>
        <taxon>Polyporales</taxon>
        <taxon>Meruliaceae</taxon>
        <taxon>Hermanssonia</taxon>
    </lineage>
</organism>
<evidence type="ECO:0000256" key="9">
    <source>
        <dbReference type="ARBA" id="ARBA00022908"/>
    </source>
</evidence>
<name>A0A2R6NNF8_9APHY</name>
<dbReference type="InterPro" id="IPR039537">
    <property type="entry name" value="Retrotran_Ty1/copia-like"/>
</dbReference>
<keyword evidence="11" id="KW-0808">Transferase</keyword>
<evidence type="ECO:0000256" key="10">
    <source>
        <dbReference type="ARBA" id="ARBA00022918"/>
    </source>
</evidence>
<evidence type="ECO:0000259" key="15">
    <source>
        <dbReference type="PROSITE" id="PS50994"/>
    </source>
</evidence>
<evidence type="ECO:0000313" key="16">
    <source>
        <dbReference type="EMBL" id="PSR73943.1"/>
    </source>
</evidence>
<reference evidence="16 17" key="1">
    <citation type="submission" date="2018-02" db="EMBL/GenBank/DDBJ databases">
        <title>Genome sequence of the basidiomycete white-rot fungus Phlebia centrifuga.</title>
        <authorList>
            <person name="Granchi Z."/>
            <person name="Peng M."/>
            <person name="de Vries R.P."/>
            <person name="Hilden K."/>
            <person name="Makela M.R."/>
            <person name="Grigoriev I."/>
            <person name="Riley R."/>
        </authorList>
    </citation>
    <scope>NUCLEOTIDE SEQUENCE [LARGE SCALE GENOMIC DNA]</scope>
    <source>
        <strain evidence="16 17">FBCC195</strain>
    </source>
</reference>
<keyword evidence="2" id="KW-0548">Nucleotidyltransferase</keyword>
<keyword evidence="10" id="KW-0695">RNA-directed DNA polymerase</keyword>
<dbReference type="GO" id="GO:0004519">
    <property type="term" value="F:endonuclease activity"/>
    <property type="evidence" value="ECO:0007669"/>
    <property type="project" value="UniProtKB-KW"/>
</dbReference>
<sequence length="218" mass="24758">MKTKDEAYALTKQFVERSEVKTNERLNFFQSDGGGEYDSKRFRDYLALKGIHHEKTTAYTPQQNGVAERMNRTLVEMARAMLHDAGLPNSYCGDAILHATYILNRVPTQALKGDITPHEVYLGAKPSVANLRIFGCKVFVYIPDEKRKKLDSKSLECTFLGYVENKSAYCHRLVVFWNHEMSSLMREMALLVVSLSNLTLLSSSQITHGHHSQNLSLL</sequence>
<evidence type="ECO:0000256" key="3">
    <source>
        <dbReference type="ARBA" id="ARBA00022722"/>
    </source>
</evidence>
<evidence type="ECO:0000256" key="6">
    <source>
        <dbReference type="ARBA" id="ARBA00022801"/>
    </source>
</evidence>
<keyword evidence="12" id="KW-0233">DNA recombination</keyword>
<dbReference type="STRING" id="98765.A0A2R6NNF8"/>
<keyword evidence="8" id="KW-0694">RNA-binding</keyword>
<dbReference type="OrthoDB" id="3257332at2759"/>
<dbReference type="GO" id="GO:0006310">
    <property type="term" value="P:DNA recombination"/>
    <property type="evidence" value="ECO:0007669"/>
    <property type="project" value="UniProtKB-KW"/>
</dbReference>
<feature type="domain" description="Integrase catalytic" evidence="15">
    <location>
        <begin position="1"/>
        <end position="125"/>
    </location>
</feature>
<comment type="catalytic activity">
    <reaction evidence="14">
        <text>DNA(n) + a 2'-deoxyribonucleoside 5'-triphosphate = DNA(n+1) + diphosphate</text>
        <dbReference type="Rhea" id="RHEA:22508"/>
        <dbReference type="Rhea" id="RHEA-COMP:17339"/>
        <dbReference type="Rhea" id="RHEA-COMP:17340"/>
        <dbReference type="ChEBI" id="CHEBI:33019"/>
        <dbReference type="ChEBI" id="CHEBI:61560"/>
        <dbReference type="ChEBI" id="CHEBI:173112"/>
        <dbReference type="EC" id="2.7.7.7"/>
    </reaction>
</comment>
<dbReference type="InterPro" id="IPR036397">
    <property type="entry name" value="RNaseH_sf"/>
</dbReference>
<dbReference type="PANTHER" id="PTHR42648:SF11">
    <property type="entry name" value="TRANSPOSON TY4-P GAG-POL POLYPROTEIN"/>
    <property type="match status" value="1"/>
</dbReference>
<evidence type="ECO:0000256" key="13">
    <source>
        <dbReference type="ARBA" id="ARBA00048173"/>
    </source>
</evidence>
<dbReference type="InterPro" id="IPR057670">
    <property type="entry name" value="SH3_retrovirus"/>
</dbReference>
<evidence type="ECO:0000256" key="11">
    <source>
        <dbReference type="ARBA" id="ARBA00022932"/>
    </source>
</evidence>
<protein>
    <recommendedName>
        <fullName evidence="15">Integrase catalytic domain-containing protein</fullName>
    </recommendedName>
</protein>
<keyword evidence="4" id="KW-0479">Metal-binding</keyword>
<gene>
    <name evidence="16" type="ORF">PHLCEN_2v10250</name>
</gene>